<organism evidence="1 2">
    <name type="scientific">Streptococcus parasanguinis</name>
    <dbReference type="NCBI Taxonomy" id="1318"/>
    <lineage>
        <taxon>Bacteria</taxon>
        <taxon>Bacillati</taxon>
        <taxon>Bacillota</taxon>
        <taxon>Bacilli</taxon>
        <taxon>Lactobacillales</taxon>
        <taxon>Streptococcaceae</taxon>
        <taxon>Streptococcus</taxon>
    </lineage>
</organism>
<gene>
    <name evidence="1" type="ORF">RDV49_00425</name>
</gene>
<protein>
    <recommendedName>
        <fullName evidence="3">Lantibiotic</fullName>
    </recommendedName>
</protein>
<dbReference type="Proteomes" id="UP001248323">
    <property type="component" value="Chromosome"/>
</dbReference>
<dbReference type="RefSeq" id="WP_003010100.1">
    <property type="nucleotide sequence ID" value="NZ_CP133988.1"/>
</dbReference>
<reference evidence="1" key="1">
    <citation type="submission" date="2023-09" db="EMBL/GenBank/DDBJ databases">
        <title>Streptococcus_parasanguinius_hifiasm_complete_genome_Zymo_Research_ D6332.</title>
        <authorList>
            <person name="Damerum A."/>
        </authorList>
    </citation>
    <scope>NUCLEOTIDE SEQUENCE</scope>
    <source>
        <strain evidence="1">B-1756</strain>
    </source>
</reference>
<sequence length="42" mass="4363">MEKSINDLLVTVKIETTPAKQPEVMLKHTGGSGGCSSTPSCS</sequence>
<proteinExistence type="predicted"/>
<accession>A0AAX4AXX8</accession>
<evidence type="ECO:0008006" key="3">
    <source>
        <dbReference type="Google" id="ProtNLM"/>
    </source>
</evidence>
<dbReference type="AlphaFoldDB" id="A0AAX4AXX8"/>
<name>A0AAX4AXX8_STRPA</name>
<dbReference type="EMBL" id="CP133988">
    <property type="protein sequence ID" value="WNB83377.1"/>
    <property type="molecule type" value="Genomic_DNA"/>
</dbReference>
<evidence type="ECO:0000313" key="1">
    <source>
        <dbReference type="EMBL" id="WNB83377.1"/>
    </source>
</evidence>
<evidence type="ECO:0000313" key="2">
    <source>
        <dbReference type="Proteomes" id="UP001248323"/>
    </source>
</evidence>